<reference evidence="3" key="1">
    <citation type="journal article" date="2019" name="Gigascience">
        <title>De novo genome assembly of the endangered Acer yangbiense, a plant species with extremely small populations endemic to Yunnan Province, China.</title>
        <authorList>
            <person name="Yang J."/>
            <person name="Wariss H.M."/>
            <person name="Tao L."/>
            <person name="Zhang R."/>
            <person name="Yun Q."/>
            <person name="Hollingsworth P."/>
            <person name="Dao Z."/>
            <person name="Luo G."/>
            <person name="Guo H."/>
            <person name="Ma Y."/>
            <person name="Sun W."/>
        </authorList>
    </citation>
    <scope>NUCLEOTIDE SEQUENCE [LARGE SCALE GENOMIC DNA]</scope>
    <source>
        <strain evidence="3">cv. Malutang</strain>
    </source>
</reference>
<proteinExistence type="predicted"/>
<gene>
    <name evidence="2" type="ORF">EZV62_021925</name>
</gene>
<keyword evidence="3" id="KW-1185">Reference proteome</keyword>
<dbReference type="EMBL" id="VAHF01000010">
    <property type="protein sequence ID" value="TXG52756.1"/>
    <property type="molecule type" value="Genomic_DNA"/>
</dbReference>
<evidence type="ECO:0000313" key="3">
    <source>
        <dbReference type="Proteomes" id="UP000323000"/>
    </source>
</evidence>
<name>A0A5C7H9E1_9ROSI</name>
<dbReference type="Pfam" id="PF07727">
    <property type="entry name" value="RVT_2"/>
    <property type="match status" value="1"/>
</dbReference>
<protein>
    <recommendedName>
        <fullName evidence="1">Reverse transcriptase Ty1/copia-type domain-containing protein</fullName>
    </recommendedName>
</protein>
<organism evidence="2 3">
    <name type="scientific">Acer yangbiense</name>
    <dbReference type="NCBI Taxonomy" id="1000413"/>
    <lineage>
        <taxon>Eukaryota</taxon>
        <taxon>Viridiplantae</taxon>
        <taxon>Streptophyta</taxon>
        <taxon>Embryophyta</taxon>
        <taxon>Tracheophyta</taxon>
        <taxon>Spermatophyta</taxon>
        <taxon>Magnoliopsida</taxon>
        <taxon>eudicotyledons</taxon>
        <taxon>Gunneridae</taxon>
        <taxon>Pentapetalae</taxon>
        <taxon>rosids</taxon>
        <taxon>malvids</taxon>
        <taxon>Sapindales</taxon>
        <taxon>Sapindaceae</taxon>
        <taxon>Hippocastanoideae</taxon>
        <taxon>Acereae</taxon>
        <taxon>Acer</taxon>
    </lineage>
</organism>
<feature type="domain" description="Reverse transcriptase Ty1/copia-type" evidence="1">
    <location>
        <begin position="42"/>
        <end position="120"/>
    </location>
</feature>
<dbReference type="Proteomes" id="UP000323000">
    <property type="component" value="Chromosome 10"/>
</dbReference>
<dbReference type="OrthoDB" id="1740642at2759"/>
<evidence type="ECO:0000259" key="1">
    <source>
        <dbReference type="Pfam" id="PF07727"/>
    </source>
</evidence>
<evidence type="ECO:0000313" key="2">
    <source>
        <dbReference type="EMBL" id="TXG52756.1"/>
    </source>
</evidence>
<dbReference type="AlphaFoldDB" id="A0A5C7H9E1"/>
<accession>A0A5C7H9E1</accession>
<dbReference type="InterPro" id="IPR013103">
    <property type="entry name" value="RVT_2"/>
</dbReference>
<comment type="caution">
    <text evidence="2">The sequence shown here is derived from an EMBL/GenBank/DDBJ whole genome shotgun (WGS) entry which is preliminary data.</text>
</comment>
<sequence length="174" mass="20143">MSHINNAIQNMVVALPIWTLEFQWVKNPAAEKDGEGTSCNSASFKDDLIFTRNNEAMFVEFKKPMMDEFDMTDLGKMRYFLGIEEVQSVVGIFIGQKKYTEEILERFRMSNCNPVQNPIVPVFKLTRDAKKVRVDSTHYKQIVGSLMYLSTRPDMMYVISLINKFIKSLTELHV</sequence>